<sequence>MKRPPIREIVWLFILTRLLLMLVTYFSYVLLTAPKYSSTTVDSLALFTSWNHWDAENYVRIAQFGYRDKLDLAFFPLFPLLMSAIGHILGSWSYLLVGTLISNLALLGAMFVIYQLAADSGGDKVASRTLLYLCIFPTAFFFFAAYNESLFLFFVVSFFLALRRQRWWLAGVLGFLAALTRNAGALLAAPYLYELWLARESILSTRRKTILGLLPIALIPLGTLLYCLYCWQYSGDPLAFSTVQSHWARHISLPWIGIWQALFELFWNQPFGSFNQAHILLDLGATVSFIVLLIAGRHSLRMSYTIWTALMLLLVLLAPSTGQHDSLISNQRFVLELFPCFITLARFGIKHPRFHQALKLIFPALLATLSALFVMNRWMV</sequence>
<dbReference type="PANTHER" id="PTHR12468:SF2">
    <property type="entry name" value="GPI MANNOSYLTRANSFERASE 2"/>
    <property type="match status" value="1"/>
</dbReference>
<evidence type="ECO:0008006" key="13">
    <source>
        <dbReference type="Google" id="ProtNLM"/>
    </source>
</evidence>
<dbReference type="GO" id="GO:0004376">
    <property type="term" value="F:GPI mannosyltransferase activity"/>
    <property type="evidence" value="ECO:0007669"/>
    <property type="project" value="InterPro"/>
</dbReference>
<evidence type="ECO:0000256" key="2">
    <source>
        <dbReference type="ARBA" id="ARBA00004687"/>
    </source>
</evidence>
<feature type="transmembrane region" description="Helical" evidence="10">
    <location>
        <begin position="279"/>
        <end position="296"/>
    </location>
</feature>
<dbReference type="InterPro" id="IPR007315">
    <property type="entry name" value="PIG-V/Gpi18"/>
</dbReference>
<feature type="transmembrane region" description="Helical" evidence="10">
    <location>
        <begin position="70"/>
        <end position="89"/>
    </location>
</feature>
<dbReference type="RefSeq" id="WP_129889270.1">
    <property type="nucleotide sequence ID" value="NZ_CP035758.1"/>
</dbReference>
<comment type="subcellular location">
    <subcellularLocation>
        <location evidence="1">Endoplasmic reticulum membrane</location>
        <topology evidence="1">Multi-pass membrane protein</topology>
    </subcellularLocation>
</comment>
<reference evidence="11 12" key="1">
    <citation type="submission" date="2019-01" db="EMBL/GenBank/DDBJ databases">
        <title>Ktedonosporobacter rubrisoli SCAWS-G2.</title>
        <authorList>
            <person name="Huang Y."/>
            <person name="Yan B."/>
        </authorList>
    </citation>
    <scope>NUCLEOTIDE SEQUENCE [LARGE SCALE GENOMIC DNA]</scope>
    <source>
        <strain evidence="11 12">SCAWS-G2</strain>
    </source>
</reference>
<evidence type="ECO:0000256" key="5">
    <source>
        <dbReference type="ARBA" id="ARBA00022679"/>
    </source>
</evidence>
<keyword evidence="9 10" id="KW-0472">Membrane</keyword>
<keyword evidence="3" id="KW-0337">GPI-anchor biosynthesis</keyword>
<evidence type="ECO:0000256" key="6">
    <source>
        <dbReference type="ARBA" id="ARBA00022692"/>
    </source>
</evidence>
<gene>
    <name evidence="11" type="ORF">EPA93_20320</name>
</gene>
<feature type="transmembrane region" description="Helical" evidence="10">
    <location>
        <begin position="246"/>
        <end position="267"/>
    </location>
</feature>
<dbReference type="PANTHER" id="PTHR12468">
    <property type="entry name" value="GPI MANNOSYLTRANSFERASE 2"/>
    <property type="match status" value="1"/>
</dbReference>
<evidence type="ECO:0000256" key="4">
    <source>
        <dbReference type="ARBA" id="ARBA00022676"/>
    </source>
</evidence>
<keyword evidence="7" id="KW-0256">Endoplasmic reticulum</keyword>
<name>A0A4P6JRU8_KTERU</name>
<feature type="transmembrane region" description="Helical" evidence="10">
    <location>
        <begin position="95"/>
        <end position="118"/>
    </location>
</feature>
<protein>
    <recommendedName>
        <fullName evidence="13">Glycosyltransferase RgtA/B/C/D-like domain-containing protein</fullName>
    </recommendedName>
</protein>
<evidence type="ECO:0000256" key="8">
    <source>
        <dbReference type="ARBA" id="ARBA00022989"/>
    </source>
</evidence>
<accession>A0A4P6JRU8</accession>
<keyword evidence="6 10" id="KW-0812">Transmembrane</keyword>
<dbReference type="AlphaFoldDB" id="A0A4P6JRU8"/>
<evidence type="ECO:0000313" key="12">
    <source>
        <dbReference type="Proteomes" id="UP000290365"/>
    </source>
</evidence>
<keyword evidence="5" id="KW-0808">Transferase</keyword>
<organism evidence="11 12">
    <name type="scientific">Ktedonosporobacter rubrisoli</name>
    <dbReference type="NCBI Taxonomy" id="2509675"/>
    <lineage>
        <taxon>Bacteria</taxon>
        <taxon>Bacillati</taxon>
        <taxon>Chloroflexota</taxon>
        <taxon>Ktedonobacteria</taxon>
        <taxon>Ktedonobacterales</taxon>
        <taxon>Ktedonosporobacteraceae</taxon>
        <taxon>Ktedonosporobacter</taxon>
    </lineage>
</organism>
<evidence type="ECO:0000256" key="10">
    <source>
        <dbReference type="SAM" id="Phobius"/>
    </source>
</evidence>
<dbReference type="EMBL" id="CP035758">
    <property type="protein sequence ID" value="QBD78217.1"/>
    <property type="molecule type" value="Genomic_DNA"/>
</dbReference>
<feature type="transmembrane region" description="Helical" evidence="10">
    <location>
        <begin position="130"/>
        <end position="161"/>
    </location>
</feature>
<keyword evidence="4" id="KW-0328">Glycosyltransferase</keyword>
<feature type="transmembrane region" description="Helical" evidence="10">
    <location>
        <begin position="167"/>
        <end position="189"/>
    </location>
</feature>
<evidence type="ECO:0000256" key="7">
    <source>
        <dbReference type="ARBA" id="ARBA00022824"/>
    </source>
</evidence>
<feature type="transmembrane region" description="Helical" evidence="10">
    <location>
        <begin position="12"/>
        <end position="31"/>
    </location>
</feature>
<comment type="pathway">
    <text evidence="2">Glycolipid biosynthesis; glycosylphosphatidylinositol-anchor biosynthesis.</text>
</comment>
<dbReference type="Pfam" id="PF04188">
    <property type="entry name" value="Mannosyl_trans2"/>
    <property type="match status" value="1"/>
</dbReference>
<proteinExistence type="predicted"/>
<feature type="transmembrane region" description="Helical" evidence="10">
    <location>
        <begin position="361"/>
        <end position="379"/>
    </location>
</feature>
<dbReference type="GO" id="GO:0016020">
    <property type="term" value="C:membrane"/>
    <property type="evidence" value="ECO:0007669"/>
    <property type="project" value="GOC"/>
</dbReference>
<dbReference type="UniPathway" id="UPA00196"/>
<feature type="transmembrane region" description="Helical" evidence="10">
    <location>
        <begin position="210"/>
        <end position="234"/>
    </location>
</feature>
<dbReference type="OrthoDB" id="2379640at2"/>
<dbReference type="KEGG" id="kbs:EPA93_20320"/>
<evidence type="ECO:0000256" key="3">
    <source>
        <dbReference type="ARBA" id="ARBA00022502"/>
    </source>
</evidence>
<dbReference type="GO" id="GO:0000009">
    <property type="term" value="F:alpha-1,6-mannosyltransferase activity"/>
    <property type="evidence" value="ECO:0007669"/>
    <property type="project" value="InterPro"/>
</dbReference>
<keyword evidence="8 10" id="KW-1133">Transmembrane helix</keyword>
<evidence type="ECO:0000256" key="1">
    <source>
        <dbReference type="ARBA" id="ARBA00004477"/>
    </source>
</evidence>
<evidence type="ECO:0000313" key="11">
    <source>
        <dbReference type="EMBL" id="QBD78217.1"/>
    </source>
</evidence>
<keyword evidence="12" id="KW-1185">Reference proteome</keyword>
<dbReference type="Proteomes" id="UP000290365">
    <property type="component" value="Chromosome"/>
</dbReference>
<feature type="transmembrane region" description="Helical" evidence="10">
    <location>
        <begin position="302"/>
        <end position="321"/>
    </location>
</feature>
<evidence type="ECO:0000256" key="9">
    <source>
        <dbReference type="ARBA" id="ARBA00023136"/>
    </source>
</evidence>
<dbReference type="GO" id="GO:0031501">
    <property type="term" value="C:mannosyltransferase complex"/>
    <property type="evidence" value="ECO:0007669"/>
    <property type="project" value="TreeGrafter"/>
</dbReference>
<dbReference type="GO" id="GO:0006506">
    <property type="term" value="P:GPI anchor biosynthetic process"/>
    <property type="evidence" value="ECO:0007669"/>
    <property type="project" value="UniProtKB-UniPathway"/>
</dbReference>